<dbReference type="InterPro" id="IPR010985">
    <property type="entry name" value="Ribbon_hlx_hlx"/>
</dbReference>
<dbReference type="CDD" id="cd22231">
    <property type="entry name" value="RHH_NikR_HicB-like"/>
    <property type="match status" value="1"/>
</dbReference>
<evidence type="ECO:0000313" key="3">
    <source>
        <dbReference type="Proteomes" id="UP000000346"/>
    </source>
</evidence>
<dbReference type="EMBL" id="CP001742">
    <property type="protein sequence ID" value="ADL18590.1"/>
    <property type="molecule type" value="Genomic_DNA"/>
</dbReference>
<dbReference type="Proteomes" id="UP000000346">
    <property type="component" value="Chromosome"/>
</dbReference>
<proteinExistence type="predicted"/>
<dbReference type="InterPro" id="IPR002145">
    <property type="entry name" value="CopG"/>
</dbReference>
<dbReference type="InParanoid" id="D9PZV2"/>
<name>D9PZV2_ACIS3</name>
<dbReference type="Pfam" id="PF01402">
    <property type="entry name" value="RHH_1"/>
    <property type="match status" value="1"/>
</dbReference>
<accession>D9PZV2</accession>
<gene>
    <name evidence="2" type="ordered locus">ASAC_0183</name>
</gene>
<dbReference type="HOGENOM" id="CLU_2662509_0_0_2"/>
<sequence length="74" mass="8461">MVISFYAVMCVKLVTVKMPELYVKAIDELVKEEKFTNRSEVIRVAVRELLKRELWGESLLNEGELSTSAEVAEV</sequence>
<dbReference type="STRING" id="666510.ASAC_0183"/>
<dbReference type="AlphaFoldDB" id="D9PZV2"/>
<evidence type="ECO:0000313" key="2">
    <source>
        <dbReference type="EMBL" id="ADL18590.1"/>
    </source>
</evidence>
<reference evidence="2 3" key="1">
    <citation type="journal article" date="2010" name="Appl. Environ. Microbiol.">
        <title>The genome sequence of the crenarchaeon Acidilobus saccharovorans supports a new order, Acidilobales, and suggests an important ecological role in terrestrial acidic hot springs.</title>
        <authorList>
            <person name="Mardanov A.V."/>
            <person name="Svetlitchnyi V.A."/>
            <person name="Beletsky A.V."/>
            <person name="Prokofeva M.I."/>
            <person name="Bonch-Osmolovskaya E.A."/>
            <person name="Ravin N.V."/>
            <person name="Skryabin K.G."/>
        </authorList>
    </citation>
    <scope>NUCLEOTIDE SEQUENCE [LARGE SCALE GENOMIC DNA]</scope>
    <source>
        <strain evidence="3">DSM 16705 / JCM 18335 / VKM B-2471 / 345-15</strain>
    </source>
</reference>
<dbReference type="Gene3D" id="1.10.1220.10">
    <property type="entry name" value="Met repressor-like"/>
    <property type="match status" value="1"/>
</dbReference>
<organism evidence="2 3">
    <name type="scientific">Acidilobus saccharovorans (strain DSM 16705 / JCM 18335 / VKM B-2471 / 345-15)</name>
    <dbReference type="NCBI Taxonomy" id="666510"/>
    <lineage>
        <taxon>Archaea</taxon>
        <taxon>Thermoproteota</taxon>
        <taxon>Thermoprotei</taxon>
        <taxon>Acidilobales</taxon>
        <taxon>Acidilobaceae</taxon>
        <taxon>Acidilobus</taxon>
    </lineage>
</organism>
<evidence type="ECO:0000259" key="1">
    <source>
        <dbReference type="Pfam" id="PF01402"/>
    </source>
</evidence>
<dbReference type="InterPro" id="IPR013321">
    <property type="entry name" value="Arc_rbn_hlx_hlx"/>
</dbReference>
<protein>
    <recommendedName>
        <fullName evidence="1">Ribbon-helix-helix protein CopG domain-containing protein</fullName>
    </recommendedName>
</protein>
<feature type="domain" description="Ribbon-helix-helix protein CopG" evidence="1">
    <location>
        <begin position="12"/>
        <end position="53"/>
    </location>
</feature>
<dbReference type="KEGG" id="asc:ASAC_0183"/>
<dbReference type="SUPFAM" id="SSF47598">
    <property type="entry name" value="Ribbon-helix-helix"/>
    <property type="match status" value="1"/>
</dbReference>
<dbReference type="PANTHER" id="PTHR36215">
    <property type="entry name" value="BLL4998 PROTEIN"/>
    <property type="match status" value="1"/>
</dbReference>
<dbReference type="eggNOG" id="arCOG01009">
    <property type="taxonomic scope" value="Archaea"/>
</dbReference>
<dbReference type="GO" id="GO:0006355">
    <property type="term" value="P:regulation of DNA-templated transcription"/>
    <property type="evidence" value="ECO:0007669"/>
    <property type="project" value="InterPro"/>
</dbReference>
<keyword evidence="3" id="KW-1185">Reference proteome</keyword>
<dbReference type="PANTHER" id="PTHR36215:SF1">
    <property type="entry name" value="BLL4998 PROTEIN"/>
    <property type="match status" value="1"/>
</dbReference>